<dbReference type="Proteomes" id="UP001472677">
    <property type="component" value="Unassembled WGS sequence"/>
</dbReference>
<name>A0ABR2BSZ2_9ROSI</name>
<feature type="compositionally biased region" description="Polar residues" evidence="1">
    <location>
        <begin position="46"/>
        <end position="64"/>
    </location>
</feature>
<protein>
    <submittedName>
        <fullName evidence="2">Uncharacterized protein</fullName>
    </submittedName>
</protein>
<organism evidence="2 3">
    <name type="scientific">Hibiscus sabdariffa</name>
    <name type="common">roselle</name>
    <dbReference type="NCBI Taxonomy" id="183260"/>
    <lineage>
        <taxon>Eukaryota</taxon>
        <taxon>Viridiplantae</taxon>
        <taxon>Streptophyta</taxon>
        <taxon>Embryophyta</taxon>
        <taxon>Tracheophyta</taxon>
        <taxon>Spermatophyta</taxon>
        <taxon>Magnoliopsida</taxon>
        <taxon>eudicotyledons</taxon>
        <taxon>Gunneridae</taxon>
        <taxon>Pentapetalae</taxon>
        <taxon>rosids</taxon>
        <taxon>malvids</taxon>
        <taxon>Malvales</taxon>
        <taxon>Malvaceae</taxon>
        <taxon>Malvoideae</taxon>
        <taxon>Hibiscus</taxon>
    </lineage>
</organism>
<sequence length="114" mass="12675">MSWLKLKTAVSKAVEAGNNSNITRNLKNYADTVVQHAGREELGKGSNPTSKTMAESGTLSSDSPLTDAEKKASKEKVLQNNERKEELILVQRDISAQLFNVVSFKLKSQKWLRI</sequence>
<evidence type="ECO:0000313" key="2">
    <source>
        <dbReference type="EMBL" id="KAK8510200.1"/>
    </source>
</evidence>
<keyword evidence="3" id="KW-1185">Reference proteome</keyword>
<evidence type="ECO:0000313" key="3">
    <source>
        <dbReference type="Proteomes" id="UP001472677"/>
    </source>
</evidence>
<dbReference type="EMBL" id="JBBPBM010000088">
    <property type="protein sequence ID" value="KAK8510200.1"/>
    <property type="molecule type" value="Genomic_DNA"/>
</dbReference>
<proteinExistence type="predicted"/>
<accession>A0ABR2BSZ2</accession>
<feature type="region of interest" description="Disordered" evidence="1">
    <location>
        <begin position="37"/>
        <end position="77"/>
    </location>
</feature>
<reference evidence="2 3" key="1">
    <citation type="journal article" date="2024" name="G3 (Bethesda)">
        <title>Genome assembly of Hibiscus sabdariffa L. provides insights into metabolisms of medicinal natural products.</title>
        <authorList>
            <person name="Kim T."/>
        </authorList>
    </citation>
    <scope>NUCLEOTIDE SEQUENCE [LARGE SCALE GENOMIC DNA]</scope>
    <source>
        <strain evidence="2">TK-2024</strain>
        <tissue evidence="2">Old leaves</tissue>
    </source>
</reference>
<comment type="caution">
    <text evidence="2">The sequence shown here is derived from an EMBL/GenBank/DDBJ whole genome shotgun (WGS) entry which is preliminary data.</text>
</comment>
<feature type="compositionally biased region" description="Basic and acidic residues" evidence="1">
    <location>
        <begin position="67"/>
        <end position="77"/>
    </location>
</feature>
<evidence type="ECO:0000256" key="1">
    <source>
        <dbReference type="SAM" id="MobiDB-lite"/>
    </source>
</evidence>
<gene>
    <name evidence="2" type="ORF">V6N12_008074</name>
</gene>